<dbReference type="Gene3D" id="1.10.10.10">
    <property type="entry name" value="Winged helix-like DNA-binding domain superfamily/Winged helix DNA-binding domain"/>
    <property type="match status" value="1"/>
</dbReference>
<evidence type="ECO:0000313" key="6">
    <source>
        <dbReference type="EMBL" id="ALE52952.1"/>
    </source>
</evidence>
<dbReference type="GO" id="GO:0003700">
    <property type="term" value="F:DNA-binding transcription factor activity"/>
    <property type="evidence" value="ECO:0007669"/>
    <property type="project" value="TreeGrafter"/>
</dbReference>
<evidence type="ECO:0000259" key="5">
    <source>
        <dbReference type="PROSITE" id="PS51063"/>
    </source>
</evidence>
<keyword evidence="7" id="KW-1185">Reference proteome</keyword>
<dbReference type="InterPro" id="IPR012318">
    <property type="entry name" value="HTH_CRP"/>
</dbReference>
<dbReference type="OrthoDB" id="9126850at2"/>
<keyword evidence="1" id="KW-0805">Transcription regulation</keyword>
<dbReference type="InterPro" id="IPR036388">
    <property type="entry name" value="WH-like_DNA-bd_sf"/>
</dbReference>
<evidence type="ECO:0000256" key="1">
    <source>
        <dbReference type="ARBA" id="ARBA00023015"/>
    </source>
</evidence>
<name>A0A0M4NXW1_9GAMM</name>
<dbReference type="Proteomes" id="UP000058020">
    <property type="component" value="Chromosome"/>
</dbReference>
<dbReference type="EMBL" id="CP010552">
    <property type="protein sequence ID" value="ALE52952.1"/>
    <property type="molecule type" value="Genomic_DNA"/>
</dbReference>
<dbReference type="Pfam" id="PF13545">
    <property type="entry name" value="HTH_Crp_2"/>
    <property type="match status" value="1"/>
</dbReference>
<dbReference type="Pfam" id="PF00027">
    <property type="entry name" value="cNMP_binding"/>
    <property type="match status" value="1"/>
</dbReference>
<dbReference type="InterPro" id="IPR050397">
    <property type="entry name" value="Env_Response_Regulators"/>
</dbReference>
<evidence type="ECO:0000256" key="2">
    <source>
        <dbReference type="ARBA" id="ARBA00023125"/>
    </source>
</evidence>
<feature type="domain" description="Cyclic nucleotide-binding" evidence="4">
    <location>
        <begin position="23"/>
        <end position="141"/>
    </location>
</feature>
<sequence length="245" mass="27021">MSCGGSDKNKVNCMECGIRKDSLFKDLDDEEIVLAESHIDLQRQCKPGEYVISEQHQAKSSYILASGCVILGTYLEDGSRQIFQLALPGDVIGFGVNKDNGYFAQAISDVKVCVMSNTSLDNLVKNHSAVAMRLIENLAKSNSSYQQYLLSLGRKDARQALAYLIMDVTERLKKQVPGCSLDKSEGCFFPLNQEAMADTLGITKVHVSRVISQFKKEGLIECSHKKLKVLNQEKLGEIGNYAASI</sequence>
<evidence type="ECO:0000256" key="3">
    <source>
        <dbReference type="ARBA" id="ARBA00023163"/>
    </source>
</evidence>
<dbReference type="GO" id="GO:0003677">
    <property type="term" value="F:DNA binding"/>
    <property type="evidence" value="ECO:0007669"/>
    <property type="project" value="UniProtKB-KW"/>
</dbReference>
<dbReference type="Gene3D" id="2.60.120.10">
    <property type="entry name" value="Jelly Rolls"/>
    <property type="match status" value="1"/>
</dbReference>
<keyword evidence="2" id="KW-0238">DNA-binding</keyword>
<dbReference type="AlphaFoldDB" id="A0A0M4NXW1"/>
<evidence type="ECO:0008006" key="8">
    <source>
        <dbReference type="Google" id="ProtNLM"/>
    </source>
</evidence>
<evidence type="ECO:0000313" key="7">
    <source>
        <dbReference type="Proteomes" id="UP000058020"/>
    </source>
</evidence>
<dbReference type="GO" id="GO:0005829">
    <property type="term" value="C:cytosol"/>
    <property type="evidence" value="ECO:0007669"/>
    <property type="project" value="TreeGrafter"/>
</dbReference>
<protein>
    <recommendedName>
        <fullName evidence="8">Crp/Fnr family transcriptional regulator</fullName>
    </recommendedName>
</protein>
<feature type="domain" description="HTH crp-type" evidence="5">
    <location>
        <begin position="155"/>
        <end position="233"/>
    </location>
</feature>
<dbReference type="SUPFAM" id="SSF46785">
    <property type="entry name" value="Winged helix' DNA-binding domain"/>
    <property type="match status" value="1"/>
</dbReference>
<dbReference type="RefSeq" id="WP_053951936.1">
    <property type="nucleotide sequence ID" value="NZ_CP010552.1"/>
</dbReference>
<dbReference type="SUPFAM" id="SSF51206">
    <property type="entry name" value="cAMP-binding domain-like"/>
    <property type="match status" value="1"/>
</dbReference>
<dbReference type="InterPro" id="IPR036390">
    <property type="entry name" value="WH_DNA-bd_sf"/>
</dbReference>
<dbReference type="SMART" id="SM00419">
    <property type="entry name" value="HTH_CRP"/>
    <property type="match status" value="1"/>
</dbReference>
<organism evidence="6 7">
    <name type="scientific">Candidatus Thioglobus autotrophicus</name>
    <dbReference type="NCBI Taxonomy" id="1705394"/>
    <lineage>
        <taxon>Bacteria</taxon>
        <taxon>Pseudomonadati</taxon>
        <taxon>Pseudomonadota</taxon>
        <taxon>Gammaproteobacteria</taxon>
        <taxon>Candidatus Pseudothioglobaceae</taxon>
        <taxon>Candidatus Thioglobus</taxon>
    </lineage>
</organism>
<dbReference type="KEGG" id="tho:SP60_06940"/>
<evidence type="ECO:0000259" key="4">
    <source>
        <dbReference type="PROSITE" id="PS50042"/>
    </source>
</evidence>
<dbReference type="PANTHER" id="PTHR24567:SF28">
    <property type="entry name" value="LISTERIOLYSIN REGULATORY PROTEIN"/>
    <property type="match status" value="1"/>
</dbReference>
<dbReference type="PROSITE" id="PS51063">
    <property type="entry name" value="HTH_CRP_2"/>
    <property type="match status" value="1"/>
</dbReference>
<proteinExistence type="predicted"/>
<dbReference type="PANTHER" id="PTHR24567">
    <property type="entry name" value="CRP FAMILY TRANSCRIPTIONAL REGULATORY PROTEIN"/>
    <property type="match status" value="1"/>
</dbReference>
<dbReference type="PROSITE" id="PS50042">
    <property type="entry name" value="CNMP_BINDING_3"/>
    <property type="match status" value="1"/>
</dbReference>
<dbReference type="InterPro" id="IPR000595">
    <property type="entry name" value="cNMP-bd_dom"/>
</dbReference>
<gene>
    <name evidence="6" type="ORF">SP60_06940</name>
</gene>
<accession>A0A0M4NXW1</accession>
<reference evidence="6 7" key="1">
    <citation type="journal article" date="2015" name="Genome Announc.">
        <title>Genome Sequence of 'Candidatus Thioglobus autotrophica' Strain EF1, a Chemoautotroph from the SUP05 Clade of Marine Gammaproteobacteria.</title>
        <authorList>
            <person name="Shah V."/>
            <person name="Morris R.M."/>
        </authorList>
    </citation>
    <scope>NUCLEOTIDE SEQUENCE [LARGE SCALE GENOMIC DNA]</scope>
    <source>
        <strain evidence="6 7">EF1</strain>
    </source>
</reference>
<dbReference type="InterPro" id="IPR018490">
    <property type="entry name" value="cNMP-bd_dom_sf"/>
</dbReference>
<dbReference type="CDD" id="cd00038">
    <property type="entry name" value="CAP_ED"/>
    <property type="match status" value="1"/>
</dbReference>
<dbReference type="InterPro" id="IPR014710">
    <property type="entry name" value="RmlC-like_jellyroll"/>
</dbReference>
<dbReference type="STRING" id="1705394.SP60_06940"/>
<keyword evidence="3" id="KW-0804">Transcription</keyword>
<dbReference type="SMART" id="SM00100">
    <property type="entry name" value="cNMP"/>
    <property type="match status" value="1"/>
</dbReference>